<organism evidence="8 9">
    <name type="scientific">Durusdinium trenchii</name>
    <dbReference type="NCBI Taxonomy" id="1381693"/>
    <lineage>
        <taxon>Eukaryota</taxon>
        <taxon>Sar</taxon>
        <taxon>Alveolata</taxon>
        <taxon>Dinophyceae</taxon>
        <taxon>Suessiales</taxon>
        <taxon>Symbiodiniaceae</taxon>
        <taxon>Durusdinium</taxon>
    </lineage>
</organism>
<gene>
    <name evidence="8" type="ORF">SCF082_LOCUS4414</name>
</gene>
<comment type="catalytic activity">
    <reaction evidence="1">
        <text>Thiol-dependent hydrolysis of ester, thioester, amide, peptide and isopeptide bonds formed by the C-terminal Gly of ubiquitin (a 76-residue protein attached to proteins as an intracellular targeting signal).</text>
        <dbReference type="EC" id="3.4.19.12"/>
    </reaction>
</comment>
<comment type="caution">
    <text evidence="8">The sequence shown here is derived from an EMBL/GenBank/DDBJ whole genome shotgun (WGS) entry which is preliminary data.</text>
</comment>
<dbReference type="PANTHER" id="PTHR13367:SF28">
    <property type="entry name" value="UBIQUITIN THIOESTERASE ZRANB1"/>
    <property type="match status" value="1"/>
</dbReference>
<evidence type="ECO:0000256" key="1">
    <source>
        <dbReference type="ARBA" id="ARBA00000707"/>
    </source>
</evidence>
<evidence type="ECO:0000313" key="9">
    <source>
        <dbReference type="Proteomes" id="UP001642464"/>
    </source>
</evidence>
<dbReference type="PANTHER" id="PTHR13367">
    <property type="entry name" value="UBIQUITIN THIOESTERASE"/>
    <property type="match status" value="1"/>
</dbReference>
<sequence length="134" mass="14606">AGAALESRRLLLAQASSTLASTLRSKRAYAPNDLTGHYDPRFLAFEFTRNLLLRDNQVSLVQDFITSLTSEGGSSAMVKQMIMGQGKTTVVCPMLFLMLANGEQLVVLVVPSALLDMSRRVLRATFASVLTKKV</sequence>
<accession>A0ABP0I0V1</accession>
<keyword evidence="9" id="KW-1185">Reference proteome</keyword>
<evidence type="ECO:0000256" key="3">
    <source>
        <dbReference type="ARBA" id="ARBA00022670"/>
    </source>
</evidence>
<feature type="domain" description="DUF3638" evidence="7">
    <location>
        <begin position="39"/>
        <end position="134"/>
    </location>
</feature>
<evidence type="ECO:0000259" key="7">
    <source>
        <dbReference type="Pfam" id="PF12340"/>
    </source>
</evidence>
<keyword evidence="3" id="KW-0645">Protease</keyword>
<keyword evidence="5" id="KW-0378">Hydrolase</keyword>
<keyword evidence="6" id="KW-0788">Thiol protease</keyword>
<feature type="non-terminal residue" evidence="8">
    <location>
        <position position="1"/>
    </location>
</feature>
<dbReference type="EMBL" id="CAXAMM010002270">
    <property type="protein sequence ID" value="CAK8995556.1"/>
    <property type="molecule type" value="Genomic_DNA"/>
</dbReference>
<name>A0ABP0I0V1_9DINO</name>
<protein>
    <recommendedName>
        <fullName evidence="2">ubiquitinyl hydrolase 1</fullName>
        <ecNumber evidence="2">3.4.19.12</ecNumber>
    </recommendedName>
</protein>
<dbReference type="InterPro" id="IPR051346">
    <property type="entry name" value="OTU_Deubiquitinase"/>
</dbReference>
<evidence type="ECO:0000313" key="8">
    <source>
        <dbReference type="EMBL" id="CAK8995556.1"/>
    </source>
</evidence>
<dbReference type="Pfam" id="PF12340">
    <property type="entry name" value="DUF3638"/>
    <property type="match status" value="1"/>
</dbReference>
<keyword evidence="4" id="KW-0833">Ubl conjugation pathway</keyword>
<evidence type="ECO:0000256" key="5">
    <source>
        <dbReference type="ARBA" id="ARBA00022801"/>
    </source>
</evidence>
<proteinExistence type="predicted"/>
<dbReference type="EC" id="3.4.19.12" evidence="2"/>
<dbReference type="Proteomes" id="UP001642464">
    <property type="component" value="Unassembled WGS sequence"/>
</dbReference>
<evidence type="ECO:0000256" key="4">
    <source>
        <dbReference type="ARBA" id="ARBA00022786"/>
    </source>
</evidence>
<dbReference type="InterPro" id="IPR022099">
    <property type="entry name" value="DUF3638"/>
</dbReference>
<evidence type="ECO:0000256" key="6">
    <source>
        <dbReference type="ARBA" id="ARBA00022807"/>
    </source>
</evidence>
<feature type="non-terminal residue" evidence="8">
    <location>
        <position position="134"/>
    </location>
</feature>
<reference evidence="8 9" key="1">
    <citation type="submission" date="2024-02" db="EMBL/GenBank/DDBJ databases">
        <authorList>
            <person name="Chen Y."/>
            <person name="Shah S."/>
            <person name="Dougan E. K."/>
            <person name="Thang M."/>
            <person name="Chan C."/>
        </authorList>
    </citation>
    <scope>NUCLEOTIDE SEQUENCE [LARGE SCALE GENOMIC DNA]</scope>
</reference>
<evidence type="ECO:0000256" key="2">
    <source>
        <dbReference type="ARBA" id="ARBA00012759"/>
    </source>
</evidence>